<feature type="region of interest" description="Disordered" evidence="1">
    <location>
        <begin position="852"/>
        <end position="887"/>
    </location>
</feature>
<feature type="compositionally biased region" description="Low complexity" evidence="1">
    <location>
        <begin position="61"/>
        <end position="95"/>
    </location>
</feature>
<dbReference type="GeneID" id="18255258"/>
<dbReference type="HOGENOM" id="CLU_011385_0_0_1"/>
<keyword evidence="7" id="KW-1185">Reference proteome</keyword>
<dbReference type="Pfam" id="PF20778">
    <property type="entry name" value="SLS1_C"/>
    <property type="match status" value="1"/>
</dbReference>
<sequence length="933" mass="104949">MLRRTLAGSASFVCLRCRLRLTGAANRLRLPPPALPSSAFGGARRYIGTRDVPAASEEAGSQSEPQSTPQTPQTSQTPPAEQPAQTEGTSTTEPTKSTKEPIAPIEPTIQLDQTSQLEQSGRTEQPKQAAYNEPGEPSTEPFVLPEGYLEEDPLLKPKRFKKPKKYKARTRILAPERAGLPIDILGQPGAAIILKEEKRIRRKNFEDIQADEGTENKVDPTTLLPNEASGDPALQDILLNIHELKPKDREVLTEAEFMELKKTLMNGFTSAQLVDYIQEYLETRKLLASEEQAPERPPWLLELRPWVPAVENAIQDVDPQLDGYITASMTPKERLAIRLMRQCWNLSYQEIQQRPGYLIFRLRKVEFTLLTRGNKRWLEGAPRAILRTVNQVRMIRESQHISIMAPKYAAEVILDRVNRILSNTRTAEFNATHVCAPEALVPAVLEEVGSVTNTVVRYDRSGEKIAVSWTHNPDRPEDLETADQTVLRFLRDAYGVKPREASSLEVIPQNLENNGRYVTVLDCGKKLSWQQRSKIWGRWTTPVPLASESSAKPDQPLNIPEKALRFAWDAVNAKSSEQESTTKSPDGWSSHLRTDTSAVFGQVVFAQKQAMLQKSSAPGATQLDRSLERAFVPFLPPLGTLDLPTNLREEGLWHTTIVIRFVPSPTLSPDLLESAPNLELRIEADHREIKRLKDLRAVTDIFTNDVLFPSAAVDTRLVQQRYFVLPGEQIENHATPIIDFLGKANLRPWDGKLITPTFVPKIRLPRRVFSPVDSSNDAATPKQQASSGEEGFIELDYNLASVEMQRTVTAEYLGLKLRYTSIQAGQRGGERAELSLEAVRITPEELDRLKQEEEARRRAQRQAKAREENLDDEEDGEGTIHRSKFERHVLNDPTRALSPITGPPAAVREFLDTVVRIAEGEDRLKWQLKTPQL</sequence>
<dbReference type="InterPro" id="IPR048748">
    <property type="entry name" value="SLS1_KH2"/>
</dbReference>
<feature type="domain" description="SLS1 N-terminal" evidence="3">
    <location>
        <begin position="232"/>
        <end position="348"/>
    </location>
</feature>
<reference evidence="6 7" key="1">
    <citation type="journal article" date="2011" name="Cell">
        <title>Insight into structure and assembly of the nuclear pore complex by utilizing the genome of a eukaryotic thermophile.</title>
        <authorList>
            <person name="Amlacher S."/>
            <person name="Sarges P."/>
            <person name="Flemming D."/>
            <person name="van Noort V."/>
            <person name="Kunze R."/>
            <person name="Devos D.P."/>
            <person name="Arumugam M."/>
            <person name="Bork P."/>
            <person name="Hurt E."/>
        </authorList>
    </citation>
    <scope>NUCLEOTIDE SEQUENCE [LARGE SCALE GENOMIC DNA]</scope>
    <source>
        <strain evidence="7">DSM 1495 / CBS 144.50 / IMI 039719</strain>
    </source>
</reference>
<dbReference type="Proteomes" id="UP000008066">
    <property type="component" value="Unassembled WGS sequence"/>
</dbReference>
<feature type="compositionally biased region" description="Polar residues" evidence="1">
    <location>
        <begin position="110"/>
        <end position="123"/>
    </location>
</feature>
<dbReference type="AlphaFoldDB" id="G0S135"/>
<evidence type="ECO:0000259" key="2">
    <source>
        <dbReference type="Pfam" id="PF14611"/>
    </source>
</evidence>
<dbReference type="Pfam" id="PF20777">
    <property type="entry name" value="KH_SLS1_2"/>
    <property type="match status" value="1"/>
</dbReference>
<proteinExistence type="predicted"/>
<dbReference type="GO" id="GO:0005743">
    <property type="term" value="C:mitochondrial inner membrane"/>
    <property type="evidence" value="ECO:0007669"/>
    <property type="project" value="InterPro"/>
</dbReference>
<gene>
    <name evidence="6" type="ORF">CTHT_0012200</name>
</gene>
<feature type="domain" description="SLS1 first KH" evidence="2">
    <location>
        <begin position="355"/>
        <end position="424"/>
    </location>
</feature>
<dbReference type="OrthoDB" id="5392646at2759"/>
<feature type="domain" description="SLS1 C-terminal" evidence="5">
    <location>
        <begin position="526"/>
        <end position="916"/>
    </location>
</feature>
<dbReference type="Pfam" id="PF20776">
    <property type="entry name" value="SLS1_N"/>
    <property type="match status" value="1"/>
</dbReference>
<dbReference type="STRING" id="759272.G0S135"/>
<dbReference type="OMA" id="FVCLRCE"/>
<feature type="domain" description="SLS1 second KH" evidence="4">
    <location>
        <begin position="429"/>
        <end position="492"/>
    </location>
</feature>
<evidence type="ECO:0000259" key="3">
    <source>
        <dbReference type="Pfam" id="PF20776"/>
    </source>
</evidence>
<dbReference type="RefSeq" id="XP_006691737.1">
    <property type="nucleotide sequence ID" value="XM_006691674.1"/>
</dbReference>
<dbReference type="eggNOG" id="ENOG502S4E9">
    <property type="taxonomic scope" value="Eukaryota"/>
</dbReference>
<evidence type="ECO:0000313" key="6">
    <source>
        <dbReference type="EMBL" id="EGS22745.1"/>
    </source>
</evidence>
<organism evidence="7">
    <name type="scientific">Chaetomium thermophilum (strain DSM 1495 / CBS 144.50 / IMI 039719)</name>
    <name type="common">Thermochaetoides thermophila</name>
    <dbReference type="NCBI Taxonomy" id="759272"/>
    <lineage>
        <taxon>Eukaryota</taxon>
        <taxon>Fungi</taxon>
        <taxon>Dikarya</taxon>
        <taxon>Ascomycota</taxon>
        <taxon>Pezizomycotina</taxon>
        <taxon>Sordariomycetes</taxon>
        <taxon>Sordariomycetidae</taxon>
        <taxon>Sordariales</taxon>
        <taxon>Chaetomiaceae</taxon>
        <taxon>Thermochaetoides</taxon>
    </lineage>
</organism>
<dbReference type="InterPro" id="IPR032741">
    <property type="entry name" value="Sls1_KH-1"/>
</dbReference>
<accession>G0S135</accession>
<evidence type="ECO:0000256" key="1">
    <source>
        <dbReference type="SAM" id="MobiDB-lite"/>
    </source>
</evidence>
<protein>
    <submittedName>
        <fullName evidence="6">Uncharacterized protein</fullName>
    </submittedName>
</protein>
<evidence type="ECO:0000259" key="4">
    <source>
        <dbReference type="Pfam" id="PF20777"/>
    </source>
</evidence>
<dbReference type="EMBL" id="GL988039">
    <property type="protein sequence ID" value="EGS22745.1"/>
    <property type="molecule type" value="Genomic_DNA"/>
</dbReference>
<dbReference type="InterPro" id="IPR048400">
    <property type="entry name" value="SLS1_N"/>
</dbReference>
<dbReference type="KEGG" id="cthr:CTHT_0012200"/>
<evidence type="ECO:0000313" key="7">
    <source>
        <dbReference type="Proteomes" id="UP000008066"/>
    </source>
</evidence>
<name>G0S135_CHATD</name>
<dbReference type="Pfam" id="PF14611">
    <property type="entry name" value="KH_SLS1_1"/>
    <property type="match status" value="1"/>
</dbReference>
<feature type="region of interest" description="Disordered" evidence="1">
    <location>
        <begin position="53"/>
        <end position="144"/>
    </location>
</feature>
<dbReference type="InterPro" id="IPR048401">
    <property type="entry name" value="SLS1_C"/>
</dbReference>
<evidence type="ECO:0000259" key="5">
    <source>
        <dbReference type="Pfam" id="PF20778"/>
    </source>
</evidence>